<dbReference type="InterPro" id="IPR003439">
    <property type="entry name" value="ABC_transporter-like_ATP-bd"/>
</dbReference>
<evidence type="ECO:0000313" key="8">
    <source>
        <dbReference type="Proteomes" id="UP001238179"/>
    </source>
</evidence>
<dbReference type="SMART" id="SM00382">
    <property type="entry name" value="AAA"/>
    <property type="match status" value="1"/>
</dbReference>
<keyword evidence="2" id="KW-0813">Transport</keyword>
<organism evidence="7 8">
    <name type="scientific">Mesoterricola silvestris</name>
    <dbReference type="NCBI Taxonomy" id="2927979"/>
    <lineage>
        <taxon>Bacteria</taxon>
        <taxon>Pseudomonadati</taxon>
        <taxon>Acidobacteriota</taxon>
        <taxon>Holophagae</taxon>
        <taxon>Holophagales</taxon>
        <taxon>Holophagaceae</taxon>
        <taxon>Mesoterricola</taxon>
    </lineage>
</organism>
<dbReference type="GO" id="GO:0016887">
    <property type="term" value="F:ATP hydrolysis activity"/>
    <property type="evidence" value="ECO:0007669"/>
    <property type="project" value="InterPro"/>
</dbReference>
<evidence type="ECO:0000256" key="2">
    <source>
        <dbReference type="ARBA" id="ARBA00022448"/>
    </source>
</evidence>
<evidence type="ECO:0000259" key="6">
    <source>
        <dbReference type="PROSITE" id="PS50893"/>
    </source>
</evidence>
<evidence type="ECO:0000256" key="5">
    <source>
        <dbReference type="ARBA" id="ARBA00022840"/>
    </source>
</evidence>
<evidence type="ECO:0000256" key="3">
    <source>
        <dbReference type="ARBA" id="ARBA00022458"/>
    </source>
</evidence>
<dbReference type="PROSITE" id="PS50893">
    <property type="entry name" value="ABC_TRANSPORTER_2"/>
    <property type="match status" value="1"/>
</dbReference>
<dbReference type="InterPro" id="IPR003593">
    <property type="entry name" value="AAA+_ATPase"/>
</dbReference>
<dbReference type="EMBL" id="AP027080">
    <property type="protein sequence ID" value="BDU72884.1"/>
    <property type="molecule type" value="Genomic_DNA"/>
</dbReference>
<dbReference type="GO" id="GO:0005524">
    <property type="term" value="F:ATP binding"/>
    <property type="evidence" value="ECO:0007669"/>
    <property type="project" value="UniProtKB-KW"/>
</dbReference>
<comment type="similarity">
    <text evidence="1">Belongs to the ABC transporter superfamily.</text>
</comment>
<dbReference type="Gene3D" id="3.40.50.300">
    <property type="entry name" value="P-loop containing nucleotide triphosphate hydrolases"/>
    <property type="match status" value="1"/>
</dbReference>
<dbReference type="Proteomes" id="UP001238179">
    <property type="component" value="Chromosome"/>
</dbReference>
<dbReference type="PROSITE" id="PS00211">
    <property type="entry name" value="ABC_TRANSPORTER_1"/>
    <property type="match status" value="1"/>
</dbReference>
<accession>A0AA48GN17</accession>
<gene>
    <name evidence="7" type="primary">natA</name>
    <name evidence="7" type="ORF">METEAL_20580</name>
</gene>
<proteinExistence type="inferred from homology"/>
<keyword evidence="8" id="KW-1185">Reference proteome</keyword>
<dbReference type="InterPro" id="IPR027417">
    <property type="entry name" value="P-loop_NTPase"/>
</dbReference>
<keyword evidence="4" id="KW-0547">Nucleotide-binding</keyword>
<dbReference type="PANTHER" id="PTHR42711">
    <property type="entry name" value="ABC TRANSPORTER ATP-BINDING PROTEIN"/>
    <property type="match status" value="1"/>
</dbReference>
<name>A0AA48GN17_9BACT</name>
<dbReference type="AlphaFoldDB" id="A0AA48GN17"/>
<evidence type="ECO:0000256" key="4">
    <source>
        <dbReference type="ARBA" id="ARBA00022741"/>
    </source>
</evidence>
<dbReference type="PANTHER" id="PTHR42711:SF5">
    <property type="entry name" value="ABC TRANSPORTER ATP-BINDING PROTEIN NATA"/>
    <property type="match status" value="1"/>
</dbReference>
<evidence type="ECO:0000256" key="1">
    <source>
        <dbReference type="ARBA" id="ARBA00005417"/>
    </source>
</evidence>
<protein>
    <submittedName>
        <fullName evidence="7">Sodium ABC transporter ATP-binding protein</fullName>
    </submittedName>
</protein>
<feature type="domain" description="ABC transporter" evidence="6">
    <location>
        <begin position="2"/>
        <end position="242"/>
    </location>
</feature>
<dbReference type="InterPro" id="IPR050763">
    <property type="entry name" value="ABC_transporter_ATP-binding"/>
</dbReference>
<dbReference type="InterPro" id="IPR017871">
    <property type="entry name" value="ABC_transporter-like_CS"/>
</dbReference>
<sequence>MIQITDIYKSFHVKDKKTRSKMRIEAVRGISLTVKPGEIYGLLGPNGAGKSTTLRMIAGLMVPDAGTIEVCGIDSTREPERARATIGYLSTDLSVYNRFTPRELLKLFGEFQGVDAAVAERRGLHLLERLHMAEFADVKMEGFSGGQKQKVSIARALLHDPKVVIFDEPTTGLDVLTAKTVLDLLGIMKAEGRSVIVSTHVMPMVEAICDRVGIIFEGTLHGDASPREILDRRGVRTLDEVFFQLVAEKERGVA</sequence>
<dbReference type="Pfam" id="PF00005">
    <property type="entry name" value="ABC_tran"/>
    <property type="match status" value="1"/>
</dbReference>
<keyword evidence="3" id="KW-0536">Nodulation</keyword>
<dbReference type="KEGG" id="msil:METEAL_20580"/>
<evidence type="ECO:0000313" key="7">
    <source>
        <dbReference type="EMBL" id="BDU72884.1"/>
    </source>
</evidence>
<reference evidence="8" key="1">
    <citation type="journal article" date="2023" name="Int. J. Syst. Evol. Microbiol.">
        <title>Mesoterricola silvestris gen. nov., sp. nov., Mesoterricola sediminis sp. nov., Geothrix oryzae sp. nov., Geothrix edaphica sp. nov., Geothrix rubra sp. nov., and Geothrix limicola sp. nov., six novel members of Acidobacteriota isolated from soils.</title>
        <authorList>
            <person name="Itoh H."/>
            <person name="Sugisawa Y."/>
            <person name="Mise K."/>
            <person name="Xu Z."/>
            <person name="Kuniyasu M."/>
            <person name="Ushijima N."/>
            <person name="Kawano K."/>
            <person name="Kobayashi E."/>
            <person name="Shiratori Y."/>
            <person name="Masuda Y."/>
            <person name="Senoo K."/>
        </authorList>
    </citation>
    <scope>NUCLEOTIDE SEQUENCE [LARGE SCALE GENOMIC DNA]</scope>
    <source>
        <strain evidence="8">W79</strain>
    </source>
</reference>
<dbReference type="SUPFAM" id="SSF52540">
    <property type="entry name" value="P-loop containing nucleoside triphosphate hydrolases"/>
    <property type="match status" value="1"/>
</dbReference>
<keyword evidence="5 7" id="KW-0067">ATP-binding</keyword>